<evidence type="ECO:0000313" key="4">
    <source>
        <dbReference type="Proteomes" id="UP000076078"/>
    </source>
</evidence>
<evidence type="ECO:0000256" key="1">
    <source>
        <dbReference type="SAM" id="MobiDB-lite"/>
    </source>
</evidence>
<feature type="compositionally biased region" description="Low complexity" evidence="1">
    <location>
        <begin position="403"/>
        <end position="414"/>
    </location>
</feature>
<dbReference type="InterPro" id="IPR011989">
    <property type="entry name" value="ARM-like"/>
</dbReference>
<feature type="region of interest" description="Disordered" evidence="1">
    <location>
        <begin position="395"/>
        <end position="461"/>
    </location>
</feature>
<feature type="region of interest" description="Disordered" evidence="1">
    <location>
        <begin position="477"/>
        <end position="511"/>
    </location>
</feature>
<dbReference type="Gene3D" id="1.25.10.10">
    <property type="entry name" value="Leucine-rich Repeat Variant"/>
    <property type="match status" value="1"/>
</dbReference>
<dbReference type="AlphaFoldDB" id="A0A151ZJ16"/>
<reference evidence="3 4" key="1">
    <citation type="submission" date="2015-12" db="EMBL/GenBank/DDBJ databases">
        <title>Dictyostelia acquired genes for synthesis and detection of signals that induce cell-type specialization by lateral gene transfer from prokaryotes.</title>
        <authorList>
            <person name="Gloeckner G."/>
            <person name="Schaap P."/>
        </authorList>
    </citation>
    <scope>NUCLEOTIDE SEQUENCE [LARGE SCALE GENOMIC DNA]</scope>
    <source>
        <strain evidence="3 4">TK</strain>
    </source>
</reference>
<feature type="domain" description="TORTIFOLIA1/SINE1-2 N-terminal" evidence="2">
    <location>
        <begin position="19"/>
        <end position="299"/>
    </location>
</feature>
<comment type="caution">
    <text evidence="3">The sequence shown here is derived from an EMBL/GenBank/DDBJ whole genome shotgun (WGS) entry which is preliminary data.</text>
</comment>
<name>A0A151ZJ16_TIELA</name>
<evidence type="ECO:0000259" key="2">
    <source>
        <dbReference type="Pfam" id="PF24714"/>
    </source>
</evidence>
<dbReference type="InterPro" id="IPR016024">
    <property type="entry name" value="ARM-type_fold"/>
</dbReference>
<dbReference type="FunCoup" id="A0A151ZJ16">
    <property type="interactions" value="425"/>
</dbReference>
<feature type="compositionally biased region" description="Low complexity" evidence="1">
    <location>
        <begin position="484"/>
        <end position="511"/>
    </location>
</feature>
<dbReference type="GO" id="GO:0008017">
    <property type="term" value="F:microtubule binding"/>
    <property type="evidence" value="ECO:0007669"/>
    <property type="project" value="InterPro"/>
</dbReference>
<dbReference type="Pfam" id="PF24714">
    <property type="entry name" value="TOR1L1_N"/>
    <property type="match status" value="1"/>
</dbReference>
<gene>
    <name evidence="3" type="ORF">DLAC_05311</name>
</gene>
<feature type="compositionally biased region" description="Low complexity" evidence="1">
    <location>
        <begin position="436"/>
        <end position="461"/>
    </location>
</feature>
<proteinExistence type="predicted"/>
<accession>A0A151ZJ16</accession>
<organism evidence="3 4">
    <name type="scientific">Tieghemostelium lacteum</name>
    <name type="common">Slime mold</name>
    <name type="synonym">Dictyostelium lacteum</name>
    <dbReference type="NCBI Taxonomy" id="361077"/>
    <lineage>
        <taxon>Eukaryota</taxon>
        <taxon>Amoebozoa</taxon>
        <taxon>Evosea</taxon>
        <taxon>Eumycetozoa</taxon>
        <taxon>Dictyostelia</taxon>
        <taxon>Dictyosteliales</taxon>
        <taxon>Raperosteliaceae</taxon>
        <taxon>Tieghemostelium</taxon>
    </lineage>
</organism>
<keyword evidence="4" id="KW-1185">Reference proteome</keyword>
<dbReference type="PANTHER" id="PTHR31355">
    <property type="entry name" value="MICROTUBULE-ASSOCIATED PROTEIN TORTIFOLIA1"/>
    <property type="match status" value="1"/>
</dbReference>
<dbReference type="EMBL" id="LODT01000025">
    <property type="protein sequence ID" value="KYQ93907.1"/>
    <property type="molecule type" value="Genomic_DNA"/>
</dbReference>
<dbReference type="GO" id="GO:0005874">
    <property type="term" value="C:microtubule"/>
    <property type="evidence" value="ECO:0007669"/>
    <property type="project" value="InterPro"/>
</dbReference>
<sequence>MQKSTRQQLRTNPLNEMFEWRNQIKISFEKLCDAHYSKSAEQDLITAIEYLNNDTLSFFMTCLLDINNKNELEKKEIMKLTGIIVTIQGERIYAYQNRILKVMLERLSKIEVSCSDCCTDTFGIIVKALDQLDNHQFSLWDYLGPCIQLLGDRNKNIQISSSNAIQRILENVNNISSLEGHSWNLALNLLKILNGQSNLPKCQCQQNILSILSTLIKVTGPYLSNRVNLLLPPILNLLTSFETSLRLASSKTLEVLFLNFPTHSYQSQYDQILKTLEDTKNDRITNVKDSITQTLYIFKSDIKINQLDNDNNLKNQSSKFYQSIIPNQIPIVEQQQNLYIPPPKISATHLLSPTKKSQPNLLYNSSLTSITTNSPFFSSLYNNPQLKTPLHYNSSIRSNIQPNNSNKNDILDNNHLSSPIYSNSQMYKTPNSPILNNHNNSKQKYNNSNNNGKTNLTTLDLNSNIDNHQNEVIAEDQAEDQDLSSSNTSPPTPKTPSNETITTTTTTSYSTSETKILNEILSTLTQFMQQTNESLDNLKSRMEVLETSVCTLQNFHILNLNNNNNNKEEDYLG</sequence>
<dbReference type="InterPro" id="IPR057600">
    <property type="entry name" value="TORTIFOLIA1/SINE1-2_N"/>
</dbReference>
<evidence type="ECO:0000313" key="3">
    <source>
        <dbReference type="EMBL" id="KYQ93907.1"/>
    </source>
</evidence>
<dbReference type="InParanoid" id="A0A151ZJ16"/>
<feature type="compositionally biased region" description="Polar residues" evidence="1">
    <location>
        <begin position="415"/>
        <end position="435"/>
    </location>
</feature>
<protein>
    <recommendedName>
        <fullName evidence="2">TORTIFOLIA1/SINE1-2 N-terminal domain-containing protein</fullName>
    </recommendedName>
</protein>
<dbReference type="SUPFAM" id="SSF48371">
    <property type="entry name" value="ARM repeat"/>
    <property type="match status" value="1"/>
</dbReference>
<dbReference type="Proteomes" id="UP000076078">
    <property type="component" value="Unassembled WGS sequence"/>
</dbReference>
<dbReference type="PANTHER" id="PTHR31355:SF7">
    <property type="entry name" value="MICROTUBULE-ASSOCIATED PROTEIN TORTIFOLIA1"/>
    <property type="match status" value="1"/>
</dbReference>
<dbReference type="OrthoDB" id="298726at2759"/>
<dbReference type="InterPro" id="IPR033337">
    <property type="entry name" value="TORTIFOLIA1/SINE1-2"/>
</dbReference>
<dbReference type="OMA" id="MNDFMIE"/>